<comment type="function">
    <text evidence="15">E3 ubiquitin-protein ligase. Component of the ribosome quality control complex (RQC), a ribosome-associated complex that mediates ubiquitination and extraction of incompletely synthesized nascent chains for proteasomal degradation.</text>
</comment>
<keyword evidence="7" id="KW-0963">Cytoplasm</keyword>
<dbReference type="SMART" id="SM00744">
    <property type="entry name" value="RINGv"/>
    <property type="match status" value="1"/>
</dbReference>
<dbReference type="Pfam" id="PF22999">
    <property type="entry name" value="LTN1_E3_ligase_6th"/>
    <property type="match status" value="1"/>
</dbReference>
<dbReference type="InterPro" id="IPR011989">
    <property type="entry name" value="ARM-like"/>
</dbReference>
<dbReference type="EMBL" id="JAVDPF010000052">
    <property type="protein sequence ID" value="KAL1866277.1"/>
    <property type="molecule type" value="Genomic_DNA"/>
</dbReference>
<evidence type="ECO:0000256" key="11">
    <source>
        <dbReference type="ARBA" id="ARBA00022771"/>
    </source>
</evidence>
<evidence type="ECO:0000256" key="7">
    <source>
        <dbReference type="ARBA" id="ARBA00022490"/>
    </source>
</evidence>
<dbReference type="Proteomes" id="UP001583193">
    <property type="component" value="Unassembled WGS sequence"/>
</dbReference>
<evidence type="ECO:0000256" key="15">
    <source>
        <dbReference type="RuleBase" id="RU367090"/>
    </source>
</evidence>
<dbReference type="InterPro" id="IPR011016">
    <property type="entry name" value="Znf_RING-CH"/>
</dbReference>
<dbReference type="CDD" id="cd16491">
    <property type="entry name" value="RING-CH-C4HC3_LTN1"/>
    <property type="match status" value="1"/>
</dbReference>
<evidence type="ECO:0000256" key="10">
    <source>
        <dbReference type="ARBA" id="ARBA00022737"/>
    </source>
</evidence>
<dbReference type="PANTHER" id="PTHR12389:SF0">
    <property type="entry name" value="E3 UBIQUITIN-PROTEIN LIGASE LISTERIN"/>
    <property type="match status" value="1"/>
</dbReference>
<dbReference type="SMART" id="SM01197">
    <property type="entry name" value="FANCL_C"/>
    <property type="match status" value="1"/>
</dbReference>
<comment type="similarity">
    <text evidence="4 15">Belongs to the LTN1 family.</text>
</comment>
<dbReference type="InterPro" id="IPR016024">
    <property type="entry name" value="ARM-type_fold"/>
</dbReference>
<evidence type="ECO:0000256" key="1">
    <source>
        <dbReference type="ARBA" id="ARBA00000900"/>
    </source>
</evidence>
<protein>
    <recommendedName>
        <fullName evidence="6 15">E3 ubiquitin-protein ligase listerin</fullName>
        <ecNumber evidence="5 15">2.3.2.27</ecNumber>
    </recommendedName>
    <alternativeName>
        <fullName evidence="15">RING-type E3 ubiquitin transferase listerin</fullName>
    </alternativeName>
</protein>
<dbReference type="SUPFAM" id="SSF48371">
    <property type="entry name" value="ARM repeat"/>
    <property type="match status" value="1"/>
</dbReference>
<gene>
    <name evidence="17" type="ORF">Plec18167_009117</name>
</gene>
<dbReference type="InterPro" id="IPR054476">
    <property type="entry name" value="Ltn1_N"/>
</dbReference>
<organism evidence="17 18">
    <name type="scientific">Paecilomyces lecythidis</name>
    <dbReference type="NCBI Taxonomy" id="3004212"/>
    <lineage>
        <taxon>Eukaryota</taxon>
        <taxon>Fungi</taxon>
        <taxon>Dikarya</taxon>
        <taxon>Ascomycota</taxon>
        <taxon>Pezizomycotina</taxon>
        <taxon>Eurotiomycetes</taxon>
        <taxon>Eurotiomycetidae</taxon>
        <taxon>Eurotiales</taxon>
        <taxon>Thermoascaceae</taxon>
        <taxon>Paecilomyces</taxon>
    </lineage>
</organism>
<dbReference type="Pfam" id="PF23009">
    <property type="entry name" value="UBC_like"/>
    <property type="match status" value="1"/>
</dbReference>
<feature type="domain" description="RING-type" evidence="16">
    <location>
        <begin position="1572"/>
        <end position="1618"/>
    </location>
</feature>
<dbReference type="PROSITE" id="PS50089">
    <property type="entry name" value="ZF_RING_2"/>
    <property type="match status" value="1"/>
</dbReference>
<dbReference type="EC" id="2.3.2.27" evidence="5 15"/>
<dbReference type="InterPro" id="IPR039804">
    <property type="entry name" value="RING-CH-C4HC3_LTN1"/>
</dbReference>
<evidence type="ECO:0000313" key="18">
    <source>
        <dbReference type="Proteomes" id="UP001583193"/>
    </source>
</evidence>
<evidence type="ECO:0000256" key="12">
    <source>
        <dbReference type="ARBA" id="ARBA00022786"/>
    </source>
</evidence>
<evidence type="ECO:0000256" key="4">
    <source>
        <dbReference type="ARBA" id="ARBA00007997"/>
    </source>
</evidence>
<evidence type="ECO:0000259" key="16">
    <source>
        <dbReference type="PROSITE" id="PS50089"/>
    </source>
</evidence>
<dbReference type="Pfam" id="PF23280">
    <property type="entry name" value="TPR_26"/>
    <property type="match status" value="1"/>
</dbReference>
<keyword evidence="10" id="KW-0677">Repeat</keyword>
<comment type="pathway">
    <text evidence="3 15">Protein modification; protein ubiquitination.</text>
</comment>
<dbReference type="Pfam" id="PF22958">
    <property type="entry name" value="Ltn1_1st"/>
    <property type="match status" value="1"/>
</dbReference>
<keyword evidence="18" id="KW-1185">Reference proteome</keyword>
<dbReference type="Gene3D" id="1.25.10.10">
    <property type="entry name" value="Leucine-rich Repeat Variant"/>
    <property type="match status" value="1"/>
</dbReference>
<dbReference type="InterPro" id="IPR057030">
    <property type="entry name" value="TPR_Rkr-1"/>
</dbReference>
<dbReference type="InterPro" id="IPR013083">
    <property type="entry name" value="Znf_RING/FYVE/PHD"/>
</dbReference>
<sequence length="1624" mass="180169">MSKKFRSQASSTRAAAGGFGAFSSSFGGFSTGFSSQGDGPSSLTYIAEPPDLTRISEPQLAISFKNLLKKDDITRTKALEDLRDYTSTLENKNGTVDDGFLEAWIKIYPRLSIDISRRVRQLAHAIQGSIASIAGKRIVRHLPKVIGAWLAGLYDNDRPVLRSAQDSFTHVFATEEKRASVWKIYQNAILLFVEDVILHQNPLTLSDERTTKPDDAESKYARVLGTAFSLFTNILSHAPEEDLQKDLALIESLLSSKQLWSFSYHDDPFVRKGSYQLLRAAITKEPAALDWKIISSAVIGKSLNAPQIGSAAELSASLLSVTQIRPQIWTDDYSGKSAASKRLRQYIQKGSQGASSSYWSNLTQLLKIIPIEALAKEDPNLAASGKLGLQDASSLMEAFQDGLNSREEPRLNLAVGWKSYIETAVRFLMLLPEEETAKFASESIFPIVEQFVFATADGSRWTLPSQSAQTLCSDSAAVLALRGYESLVESFWASITEKLLQSVKLSSPEQSKDFKSSQDAVCAQAKRLLTVEASVLNTLAPSGKEPRVREIFETTGVPLLEDCLEVLRSRNGKPYGAAAVVDETVRHTPQIAKRSKDLTSFVQEDLSNLLFSPSADRLMGIVLACRDWPGFEKSFDKAVESMLGVEPEESNIHALEKLLSTVDFKGIRDPAELESMVMRSVSRACRGSQLDWRIVTAVVGNVTSHGELTDRILASIIDGLSNEETVSEALHGLSEIASRSPSAMQRFRTGDHGSKLVGKLLYLRESPSDDLSQLAESLDQKLKIMVVEDVSSKSSLEILQHNFSEVTVESLSIDSLVEIAEELIQGANAENRKQTVANILPARHLWERSLEPFLALPPRQSTAITSPLGGIVYLINRDPSEVFWQKQNNIQRDSNGSSSAFRLVSYVTKVLSSSDLAQFLDAEDRETLFYYLPLAVQLIDDDISIEGCNTITGLEASEEREEHIEIMTTGRALINSWARVDGTPGISSALVNFWESKLESLEGNSPEDYRIGEAFVKVMSEIDPSRLGKSSNFLTDLSREVRKSNVIRSAAWLSVLRDSVVSLPAGTRLCNELIADGTGVDPQKKRADALRTLSLLNLLMHGEEDVAASVPTQRLVFLVKNLVQRWQSGLDFLDAKAEIIKVLTSILPFLKEIYGSHWAETMEILNTTWEQTNGGDEGLPLLHASFRLFERLKSLVNDEANDDLVDAWTESKAELVKNLISTLQRIDSSATFHQPQNVTTDLLCRLISRTPIDNLESVGETFSLLNAQSRGIQRAAYEVLHQYIPKTQEQVSFDVALSKSAATLPDELLSLLLEPPTMDAISASYGEEKTWISLRSYLLSWKVVFDHFCTASLTVQENYATNIKENGSLIPLLDFTFDFLQKSHGKLADASKFNVRSFEPDESETSEKEIQWLLVHLYFLSLKYLPTIAKAWWIDSKKRIKGPVEAWTEKFISPLIIEDSLNSVSEWITTQDPDEERALSVKVSPKAAELIASIPVDEESPPVAIVITLPSAYPLHPAIVAGKSRVLVDEKKWRSWLLIIQGVIMFSNGNLVDGLLAFRRNVQGALKGQSECAICYSVISTDMQTPNKRCATCKNTFHSVCLFRWFKSSNQSTCPLCRNNFVYV</sequence>
<evidence type="ECO:0000313" key="17">
    <source>
        <dbReference type="EMBL" id="KAL1866277.1"/>
    </source>
</evidence>
<evidence type="ECO:0000256" key="6">
    <source>
        <dbReference type="ARBA" id="ARBA00017157"/>
    </source>
</evidence>
<evidence type="ECO:0000256" key="2">
    <source>
        <dbReference type="ARBA" id="ARBA00004514"/>
    </source>
</evidence>
<dbReference type="Gene3D" id="3.30.40.10">
    <property type="entry name" value="Zinc/RING finger domain, C3HC4 (zinc finger)"/>
    <property type="match status" value="1"/>
</dbReference>
<evidence type="ECO:0000256" key="13">
    <source>
        <dbReference type="ARBA" id="ARBA00022833"/>
    </source>
</evidence>
<keyword evidence="9 15" id="KW-0479">Metal-binding</keyword>
<dbReference type="InterPro" id="IPR054478">
    <property type="entry name" value="LTN1_UBC"/>
</dbReference>
<comment type="catalytic activity">
    <reaction evidence="1 15">
        <text>S-ubiquitinyl-[E2 ubiquitin-conjugating enzyme]-L-cysteine + [acceptor protein]-L-lysine = [E2 ubiquitin-conjugating enzyme]-L-cysteine + N(6)-ubiquitinyl-[acceptor protein]-L-lysine.</text>
        <dbReference type="EC" id="2.3.2.27"/>
    </reaction>
</comment>
<dbReference type="PANTHER" id="PTHR12389">
    <property type="entry name" value="ZINC FINGER PROTEIN 294"/>
    <property type="match status" value="1"/>
</dbReference>
<evidence type="ECO:0000256" key="14">
    <source>
        <dbReference type="PROSITE-ProRule" id="PRU00175"/>
    </source>
</evidence>
<evidence type="ECO:0000256" key="8">
    <source>
        <dbReference type="ARBA" id="ARBA00022679"/>
    </source>
</evidence>
<name>A0ABR3WS34_9EURO</name>
<comment type="caution">
    <text evidence="17">The sequence shown here is derived from an EMBL/GenBank/DDBJ whole genome shotgun (WGS) entry which is preliminary data.</text>
</comment>
<keyword evidence="8 15" id="KW-0808">Transferase</keyword>
<accession>A0ABR3WS34</accession>
<comment type="subcellular location">
    <subcellularLocation>
        <location evidence="2">Cytoplasm</location>
        <location evidence="2">Cytosol</location>
    </subcellularLocation>
</comment>
<reference evidence="17 18" key="1">
    <citation type="journal article" date="2024" name="IMA Fungus">
        <title>IMA Genome - F19 : A genome assembly and annotation guide to empower mycologists, including annotated draft genome sequences of Ceratocystis pirilliformis, Diaporthe australafricana, Fusarium ophioides, Paecilomyces lecythidis, and Sporothrix stenoceras.</title>
        <authorList>
            <person name="Aylward J."/>
            <person name="Wilson A.M."/>
            <person name="Visagie C.M."/>
            <person name="Spraker J."/>
            <person name="Barnes I."/>
            <person name="Buitendag C."/>
            <person name="Ceriani C."/>
            <person name="Del Mar Angel L."/>
            <person name="du Plessis D."/>
            <person name="Fuchs T."/>
            <person name="Gasser K."/>
            <person name="Kramer D."/>
            <person name="Li W."/>
            <person name="Munsamy K."/>
            <person name="Piso A."/>
            <person name="Price J.L."/>
            <person name="Sonnekus B."/>
            <person name="Thomas C."/>
            <person name="van der Nest A."/>
            <person name="van Dijk A."/>
            <person name="van Heerden A."/>
            <person name="van Vuuren N."/>
            <person name="Yilmaz N."/>
            <person name="Duong T.A."/>
            <person name="van der Merwe N.A."/>
            <person name="Wingfield M.J."/>
            <person name="Wingfield B.D."/>
        </authorList>
    </citation>
    <scope>NUCLEOTIDE SEQUENCE [LARGE SCALE GENOMIC DNA]</scope>
    <source>
        <strain evidence="17 18">CMW 18167</strain>
    </source>
</reference>
<keyword evidence="12 15" id="KW-0833">Ubl conjugation pathway</keyword>
<dbReference type="InterPro" id="IPR054477">
    <property type="entry name" value="LTN1_E3_ligase_6th"/>
</dbReference>
<evidence type="ECO:0000256" key="5">
    <source>
        <dbReference type="ARBA" id="ARBA00012483"/>
    </source>
</evidence>
<evidence type="ECO:0000256" key="3">
    <source>
        <dbReference type="ARBA" id="ARBA00004906"/>
    </source>
</evidence>
<dbReference type="SUPFAM" id="SSF57850">
    <property type="entry name" value="RING/U-box"/>
    <property type="match status" value="1"/>
</dbReference>
<evidence type="ECO:0000256" key="9">
    <source>
        <dbReference type="ARBA" id="ARBA00022723"/>
    </source>
</evidence>
<comment type="subunit">
    <text evidence="15">Component of the ribosome quality control complex (RQC).</text>
</comment>
<proteinExistence type="inferred from homology"/>
<dbReference type="InterPro" id="IPR039795">
    <property type="entry name" value="LTN1/Rkr1"/>
</dbReference>
<dbReference type="InterPro" id="IPR001841">
    <property type="entry name" value="Znf_RING"/>
</dbReference>
<dbReference type="Pfam" id="PF13639">
    <property type="entry name" value="zf-RING_2"/>
    <property type="match status" value="1"/>
</dbReference>
<keyword evidence="11 14" id="KW-0863">Zinc-finger</keyword>
<dbReference type="SMART" id="SM00184">
    <property type="entry name" value="RING"/>
    <property type="match status" value="1"/>
</dbReference>
<keyword evidence="13 15" id="KW-0862">Zinc</keyword>